<dbReference type="AlphaFoldDB" id="A0A0R2RHU7"/>
<name>A0A0R2RHU7_9BACT</name>
<gene>
    <name evidence="2" type="ORF">ABR82_04715</name>
</gene>
<sequence>MGGFRFGVNRDGFTIGAVVEFGATASNQTYVERAVLKFELGKNGDAAGVIGHPYFHPTLMAGRGAVGLPKYLDQGEGRAFVDGKRGNLGTGDLGKKRFFVFEHLPSDGAALLPWVRTNVVQHRAEILIRAFENIEVFLGSSRGRKEASEANRVVGQSATVADVAAFLAVLNVLRRPPRMKLGEGGDAGANREESFDGSAGAEEKFEPFDALPLRFLSGGEGGLGGIDGSPLDQVGEFFPFGPRKGGRGLGVGQGREKKKKAKRSEQTHF</sequence>
<feature type="region of interest" description="Disordered" evidence="1">
    <location>
        <begin position="234"/>
        <end position="269"/>
    </location>
</feature>
<evidence type="ECO:0000313" key="2">
    <source>
        <dbReference type="EMBL" id="KRO62255.1"/>
    </source>
</evidence>
<evidence type="ECO:0000313" key="3">
    <source>
        <dbReference type="Proteomes" id="UP000051269"/>
    </source>
</evidence>
<dbReference type="EMBL" id="LIBO01000105">
    <property type="protein sequence ID" value="KRO62255.1"/>
    <property type="molecule type" value="Genomic_DNA"/>
</dbReference>
<dbReference type="Proteomes" id="UP000051269">
    <property type="component" value="Unassembled WGS sequence"/>
</dbReference>
<reference evidence="2 3" key="1">
    <citation type="submission" date="2015-10" db="EMBL/GenBank/DDBJ databases">
        <title>Metagenome-Assembled Genomes uncover a global brackish microbiome.</title>
        <authorList>
            <person name="Hugerth L.W."/>
            <person name="Larsson J."/>
            <person name="Alneberg J."/>
            <person name="Lindh M.V."/>
            <person name="Legrand C."/>
            <person name="Pinhassi J."/>
            <person name="Andersson A.F."/>
        </authorList>
    </citation>
    <scope>NUCLEOTIDE SEQUENCE [LARGE SCALE GENOMIC DNA]</scope>
    <source>
        <strain evidence="2">BACL18 MAG-120507-bin52</strain>
    </source>
</reference>
<evidence type="ECO:0000256" key="1">
    <source>
        <dbReference type="SAM" id="MobiDB-lite"/>
    </source>
</evidence>
<comment type="caution">
    <text evidence="2">The sequence shown here is derived from an EMBL/GenBank/DDBJ whole genome shotgun (WGS) entry which is preliminary data.</text>
</comment>
<protein>
    <submittedName>
        <fullName evidence="2">Uncharacterized protein</fullName>
    </submittedName>
</protein>
<organism evidence="2 3">
    <name type="scientific">Verrucomicrobia subdivision 6 bacterium BACL9 MAG-120507-bin52</name>
    <dbReference type="NCBI Taxonomy" id="1655590"/>
    <lineage>
        <taxon>Bacteria</taxon>
        <taxon>Pseudomonadati</taxon>
        <taxon>Verrucomicrobiota</taxon>
        <taxon>Verrucomicrobiia</taxon>
        <taxon>Verrucomicrobiales</taxon>
        <taxon>Verrucomicrobia subdivision 6</taxon>
    </lineage>
</organism>
<accession>A0A0R2RHU7</accession>
<proteinExistence type="predicted"/>
<feature type="region of interest" description="Disordered" evidence="1">
    <location>
        <begin position="180"/>
        <end position="201"/>
    </location>
</feature>